<organism evidence="1 2">
    <name type="scientific">Rhodocytophaga aerolata</name>
    <dbReference type="NCBI Taxonomy" id="455078"/>
    <lineage>
        <taxon>Bacteria</taxon>
        <taxon>Pseudomonadati</taxon>
        <taxon>Bacteroidota</taxon>
        <taxon>Cytophagia</taxon>
        <taxon>Cytophagales</taxon>
        <taxon>Rhodocytophagaceae</taxon>
        <taxon>Rhodocytophaga</taxon>
    </lineage>
</organism>
<proteinExistence type="predicted"/>
<name>A0ABT8RE89_9BACT</name>
<comment type="caution">
    <text evidence="1">The sequence shown here is derived from an EMBL/GenBank/DDBJ whole genome shotgun (WGS) entry which is preliminary data.</text>
</comment>
<dbReference type="RefSeq" id="WP_302040307.1">
    <property type="nucleotide sequence ID" value="NZ_JAUKPO010000019.1"/>
</dbReference>
<dbReference type="Proteomes" id="UP001168528">
    <property type="component" value="Unassembled WGS sequence"/>
</dbReference>
<sequence length="279" mass="31178">MARAVLLIILICHGIYVQAGLEVIAVSDTTKKLHHLPALTIDRPDQTDSPYVVPAGSFQVEIGIQHVWDKYREDGVKYTYRSFTYPNMLLRYGIFKRLEVRLEQNYSVDKINSQPLLDKESIKTGWHPTLLATKILLFEQKGWRPNFALLAKLATPYHSRKNLALPYKFAPGLVGAFSHAISDRFVLDGSAGGMLDQATGKININYSLSQAISLTKKLSIFVEVFCYKPAGEQVQYATDVGLLYVAFPHLQLDIFASKSLSYQAADVFAGVGIGIRLPR</sequence>
<evidence type="ECO:0000313" key="2">
    <source>
        <dbReference type="Proteomes" id="UP001168528"/>
    </source>
</evidence>
<gene>
    <name evidence="1" type="ORF">Q0590_24720</name>
</gene>
<keyword evidence="2" id="KW-1185">Reference proteome</keyword>
<dbReference type="InterPro" id="IPR025737">
    <property type="entry name" value="FApF"/>
</dbReference>
<accession>A0ABT8RE89</accession>
<dbReference type="Pfam" id="PF13557">
    <property type="entry name" value="Phenol_MetA_deg"/>
    <property type="match status" value="1"/>
</dbReference>
<evidence type="ECO:0000313" key="1">
    <source>
        <dbReference type="EMBL" id="MDO1449503.1"/>
    </source>
</evidence>
<protein>
    <submittedName>
        <fullName evidence="1">Transporter</fullName>
    </submittedName>
</protein>
<reference evidence="1" key="1">
    <citation type="submission" date="2023-07" db="EMBL/GenBank/DDBJ databases">
        <title>The genome sequence of Rhodocytophaga aerolata KACC 12507.</title>
        <authorList>
            <person name="Zhang X."/>
        </authorList>
    </citation>
    <scope>NUCLEOTIDE SEQUENCE</scope>
    <source>
        <strain evidence="1">KACC 12507</strain>
    </source>
</reference>
<dbReference type="EMBL" id="JAUKPO010000019">
    <property type="protein sequence ID" value="MDO1449503.1"/>
    <property type="molecule type" value="Genomic_DNA"/>
</dbReference>